<accession>A0A699Z8W0</accession>
<comment type="subcellular location">
    <subcellularLocation>
        <location evidence="1 8">Nucleus</location>
    </subcellularLocation>
</comment>
<dbReference type="GO" id="GO:0080120">
    <property type="term" value="P:CAAX-box protein maturation"/>
    <property type="evidence" value="ECO:0007669"/>
    <property type="project" value="UniProtKB-ARBA"/>
</dbReference>
<keyword evidence="12" id="KW-1185">Reference proteome</keyword>
<dbReference type="AlphaFoldDB" id="A0A699Z8W0"/>
<dbReference type="GO" id="GO:0000339">
    <property type="term" value="F:RNA cap binding"/>
    <property type="evidence" value="ECO:0007669"/>
    <property type="project" value="InterPro"/>
</dbReference>
<dbReference type="SUPFAM" id="SSF54928">
    <property type="entry name" value="RNA-binding domain, RBD"/>
    <property type="match status" value="1"/>
</dbReference>
<dbReference type="InterPro" id="IPR003675">
    <property type="entry name" value="Rce1/LyrA-like_dom"/>
</dbReference>
<dbReference type="Gene3D" id="3.30.70.330">
    <property type="match status" value="1"/>
</dbReference>
<keyword evidence="4 7" id="KW-0694">RNA-binding</keyword>
<keyword evidence="3 8" id="KW-0507">mRNA processing</keyword>
<organism evidence="11 12">
    <name type="scientific">Haematococcus lacustris</name>
    <name type="common">Green alga</name>
    <name type="synonym">Haematococcus pluvialis</name>
    <dbReference type="NCBI Taxonomy" id="44745"/>
    <lineage>
        <taxon>Eukaryota</taxon>
        <taxon>Viridiplantae</taxon>
        <taxon>Chlorophyta</taxon>
        <taxon>core chlorophytes</taxon>
        <taxon>Chlorophyceae</taxon>
        <taxon>CS clade</taxon>
        <taxon>Chlamydomonadales</taxon>
        <taxon>Haematococcaceae</taxon>
        <taxon>Haematococcus</taxon>
    </lineage>
</organism>
<evidence type="ECO:0000256" key="2">
    <source>
        <dbReference type="ARBA" id="ARBA00010725"/>
    </source>
</evidence>
<feature type="compositionally biased region" description="Gly residues" evidence="9">
    <location>
        <begin position="209"/>
        <end position="219"/>
    </location>
</feature>
<dbReference type="Pfam" id="PF02517">
    <property type="entry name" value="Rce1-like"/>
    <property type="match status" value="1"/>
</dbReference>
<feature type="compositionally biased region" description="Basic and acidic residues" evidence="9">
    <location>
        <begin position="246"/>
        <end position="270"/>
    </location>
</feature>
<reference evidence="11 12" key="1">
    <citation type="submission" date="2020-02" db="EMBL/GenBank/DDBJ databases">
        <title>Draft genome sequence of Haematococcus lacustris strain NIES-144.</title>
        <authorList>
            <person name="Morimoto D."/>
            <person name="Nakagawa S."/>
            <person name="Yoshida T."/>
            <person name="Sawayama S."/>
        </authorList>
    </citation>
    <scope>NUCLEOTIDE SEQUENCE [LARGE SCALE GENOMIC DNA]</scope>
    <source>
        <strain evidence="11 12">NIES-144</strain>
    </source>
</reference>
<evidence type="ECO:0000256" key="8">
    <source>
        <dbReference type="RuleBase" id="RU364036"/>
    </source>
</evidence>
<dbReference type="InterPro" id="IPR027157">
    <property type="entry name" value="NCBP2"/>
</dbReference>
<sequence length="270" mass="30487">MQVSEAGAKGEETLFRGFLLASFTRWLPAWGAVLASSALFTACHLGSLAAQDLPQRLNPEISVYKDRRFDGDEADWQRALRTSTTLYVGNLAFFTREEQIYEVFSKCGHVSRIIMGLDKLNKTPCGFCFVLFYSRSDAEAAVRYLNGTILDDRPIRVDHDWGFVEGRQWGRGKSGGQVRDEFRLDYDPGRGGFGKEVLTEMETQLRQTGGPGLSPGYGDGSRRNYERDMPSSKRQRMDSGYGGGAVRDHGRAVEENPRFRDRKRDRDDDD</sequence>
<dbReference type="CDD" id="cd12240">
    <property type="entry name" value="RRM_NCBP2"/>
    <property type="match status" value="1"/>
</dbReference>
<feature type="domain" description="RRM" evidence="10">
    <location>
        <begin position="84"/>
        <end position="158"/>
    </location>
</feature>
<gene>
    <name evidence="11" type="ORF">HaLaN_14760</name>
</gene>
<evidence type="ECO:0000313" key="11">
    <source>
        <dbReference type="EMBL" id="GFH18025.1"/>
    </source>
</evidence>
<feature type="region of interest" description="Disordered" evidence="9">
    <location>
        <begin position="204"/>
        <end position="270"/>
    </location>
</feature>
<keyword evidence="5 8" id="KW-0508">mRNA splicing</keyword>
<protein>
    <recommendedName>
        <fullName evidence="8">Nuclear cap-binding protein subunit 2</fullName>
    </recommendedName>
    <alternativeName>
        <fullName evidence="8">20 kDa nuclear cap-binding protein</fullName>
    </alternativeName>
</protein>
<dbReference type="FunFam" id="3.30.70.330:FF:000128">
    <property type="entry name" value="Nuclear cap-binding protein subunit 2"/>
    <property type="match status" value="1"/>
</dbReference>
<evidence type="ECO:0000256" key="4">
    <source>
        <dbReference type="ARBA" id="ARBA00022884"/>
    </source>
</evidence>
<dbReference type="GO" id="GO:0005634">
    <property type="term" value="C:nucleus"/>
    <property type="evidence" value="ECO:0007669"/>
    <property type="project" value="UniProtKB-SubCell"/>
</dbReference>
<dbReference type="GO" id="GO:0005846">
    <property type="term" value="C:nuclear cap binding complex"/>
    <property type="evidence" value="ECO:0007669"/>
    <property type="project" value="InterPro"/>
</dbReference>
<dbReference type="InterPro" id="IPR034148">
    <property type="entry name" value="NCBP2_RRM"/>
</dbReference>
<evidence type="ECO:0000256" key="3">
    <source>
        <dbReference type="ARBA" id="ARBA00022664"/>
    </source>
</evidence>
<evidence type="ECO:0000256" key="5">
    <source>
        <dbReference type="ARBA" id="ARBA00023187"/>
    </source>
</evidence>
<proteinExistence type="inferred from homology"/>
<dbReference type="PROSITE" id="PS50102">
    <property type="entry name" value="RRM"/>
    <property type="match status" value="1"/>
</dbReference>
<dbReference type="Pfam" id="PF00076">
    <property type="entry name" value="RRM_1"/>
    <property type="match status" value="1"/>
</dbReference>
<dbReference type="InterPro" id="IPR012677">
    <property type="entry name" value="Nucleotide-bd_a/b_plait_sf"/>
</dbReference>
<dbReference type="EMBL" id="BLLF01001238">
    <property type="protein sequence ID" value="GFH18025.1"/>
    <property type="molecule type" value="Genomic_DNA"/>
</dbReference>
<comment type="similarity">
    <text evidence="2 8">Belongs to the RRM NCBP2 family.</text>
</comment>
<evidence type="ECO:0000313" key="12">
    <source>
        <dbReference type="Proteomes" id="UP000485058"/>
    </source>
</evidence>
<feature type="compositionally biased region" description="Basic and acidic residues" evidence="9">
    <location>
        <begin position="220"/>
        <end position="237"/>
    </location>
</feature>
<comment type="caution">
    <text evidence="11">The sequence shown here is derived from an EMBL/GenBank/DDBJ whole genome shotgun (WGS) entry which is preliminary data.</text>
</comment>
<dbReference type="PANTHER" id="PTHR18847">
    <property type="entry name" value="20 KD NUCLEAR CAP BINDING PROTEIN"/>
    <property type="match status" value="1"/>
</dbReference>
<dbReference type="InterPro" id="IPR035979">
    <property type="entry name" value="RBD_domain_sf"/>
</dbReference>
<dbReference type="PANTHER" id="PTHR18847:SF0">
    <property type="entry name" value="NUCLEAR CAP-BINDING PROTEIN SUBUNIT 2"/>
    <property type="match status" value="1"/>
</dbReference>
<dbReference type="InterPro" id="IPR000504">
    <property type="entry name" value="RRM_dom"/>
</dbReference>
<evidence type="ECO:0000259" key="10">
    <source>
        <dbReference type="PROSITE" id="PS50102"/>
    </source>
</evidence>
<dbReference type="Proteomes" id="UP000485058">
    <property type="component" value="Unassembled WGS sequence"/>
</dbReference>
<evidence type="ECO:0000256" key="6">
    <source>
        <dbReference type="ARBA" id="ARBA00023242"/>
    </source>
</evidence>
<dbReference type="GO" id="GO:0045292">
    <property type="term" value="P:mRNA cis splicing, via spliceosome"/>
    <property type="evidence" value="ECO:0007669"/>
    <property type="project" value="InterPro"/>
</dbReference>
<dbReference type="SMART" id="SM00360">
    <property type="entry name" value="RRM"/>
    <property type="match status" value="1"/>
</dbReference>
<keyword evidence="6 8" id="KW-0539">Nucleus</keyword>
<evidence type="ECO:0000256" key="7">
    <source>
        <dbReference type="PROSITE-ProRule" id="PRU00176"/>
    </source>
</evidence>
<dbReference type="GO" id="GO:0004175">
    <property type="term" value="F:endopeptidase activity"/>
    <property type="evidence" value="ECO:0007669"/>
    <property type="project" value="UniProtKB-ARBA"/>
</dbReference>
<name>A0A699Z8W0_HAELA</name>
<evidence type="ECO:0000256" key="1">
    <source>
        <dbReference type="ARBA" id="ARBA00004123"/>
    </source>
</evidence>
<evidence type="ECO:0000256" key="9">
    <source>
        <dbReference type="SAM" id="MobiDB-lite"/>
    </source>
</evidence>